<keyword evidence="1 3" id="KW-0378">Hydrolase</keyword>
<dbReference type="GO" id="GO:0016787">
    <property type="term" value="F:hydrolase activity"/>
    <property type="evidence" value="ECO:0007669"/>
    <property type="project" value="UniProtKB-KW"/>
</dbReference>
<keyword evidence="4" id="KW-1185">Reference proteome</keyword>
<reference evidence="4" key="1">
    <citation type="journal article" date="2019" name="Int. J. Syst. Evol. Microbiol.">
        <title>The Global Catalogue of Microorganisms (GCM) 10K type strain sequencing project: providing services to taxonomists for standard genome sequencing and annotation.</title>
        <authorList>
            <consortium name="The Broad Institute Genomics Platform"/>
            <consortium name="The Broad Institute Genome Sequencing Center for Infectious Disease"/>
            <person name="Wu L."/>
            <person name="Ma J."/>
        </authorList>
    </citation>
    <scope>NUCLEOTIDE SEQUENCE [LARGE SCALE GENOMIC DNA]</scope>
    <source>
        <strain evidence="4">JCM 17593</strain>
    </source>
</reference>
<dbReference type="PANTHER" id="PTHR43674:SF2">
    <property type="entry name" value="BETA-UREIDOPROPIONASE"/>
    <property type="match status" value="1"/>
</dbReference>
<evidence type="ECO:0000256" key="1">
    <source>
        <dbReference type="ARBA" id="ARBA00022801"/>
    </source>
</evidence>
<dbReference type="EMBL" id="BAABBX010000005">
    <property type="protein sequence ID" value="GAA4185832.1"/>
    <property type="molecule type" value="Genomic_DNA"/>
</dbReference>
<proteinExistence type="predicted"/>
<dbReference type="RefSeq" id="WP_344774141.1">
    <property type="nucleotide sequence ID" value="NZ_BAABBX010000005.1"/>
</dbReference>
<accession>A0ABP8ALA7</accession>
<comment type="caution">
    <text evidence="3">The sequence shown here is derived from an EMBL/GenBank/DDBJ whole genome shotgun (WGS) entry which is preliminary data.</text>
</comment>
<dbReference type="Gene3D" id="3.60.110.10">
    <property type="entry name" value="Carbon-nitrogen hydrolase"/>
    <property type="match status" value="1"/>
</dbReference>
<feature type="domain" description="CN hydrolase" evidence="2">
    <location>
        <begin position="23"/>
        <end position="286"/>
    </location>
</feature>
<evidence type="ECO:0000313" key="3">
    <source>
        <dbReference type="EMBL" id="GAA4185832.1"/>
    </source>
</evidence>
<dbReference type="InterPro" id="IPR003010">
    <property type="entry name" value="C-N_Hydrolase"/>
</dbReference>
<dbReference type="Pfam" id="PF00795">
    <property type="entry name" value="CN_hydrolase"/>
    <property type="match status" value="1"/>
</dbReference>
<evidence type="ECO:0000313" key="4">
    <source>
        <dbReference type="Proteomes" id="UP001500213"/>
    </source>
</evidence>
<dbReference type="InterPro" id="IPR050345">
    <property type="entry name" value="Aliph_Amidase/BUP"/>
</dbReference>
<evidence type="ECO:0000259" key="2">
    <source>
        <dbReference type="PROSITE" id="PS50263"/>
    </source>
</evidence>
<dbReference type="PROSITE" id="PS50263">
    <property type="entry name" value="CN_HYDROLASE"/>
    <property type="match status" value="1"/>
</dbReference>
<name>A0ABP8ALA7_9MICO</name>
<gene>
    <name evidence="3" type="ORF">GCM10022288_08480</name>
</gene>
<dbReference type="InterPro" id="IPR036526">
    <property type="entry name" value="C-N_Hydrolase_sf"/>
</dbReference>
<dbReference type="Proteomes" id="UP001500213">
    <property type="component" value="Unassembled WGS sequence"/>
</dbReference>
<sequence length="311" mass="34062">MRVITAETPEPYLKTDERPRRTVRVALVQHRWLEDADELRAQLAEGIAAAAAAGTQAVFLPELTLSKYPADVRATGTPKETAESLTTGPTFAFAAEQAKKHGIVVHASLYERPADDDEPDDPRGYNTAILVSPDGELVGRTRKTHIPVTAGYYEDTYFRPGPAEDAYPVYGVTQLGGAKLGLPTCWDEWFPEVSRSYGLAGADILAYPTAIGSEPDFPDFDTAPLWQKVVVANGITSGLYMIVPNRWGDEGALTFYGTSFISDPFGRVLVEAPRDESVVLVADLDLTSRAEWLELFPFFTTRRPDTYAGLA</sequence>
<organism evidence="3 4">
    <name type="scientific">Gryllotalpicola kribbensis</name>
    <dbReference type="NCBI Taxonomy" id="993084"/>
    <lineage>
        <taxon>Bacteria</taxon>
        <taxon>Bacillati</taxon>
        <taxon>Actinomycetota</taxon>
        <taxon>Actinomycetes</taxon>
        <taxon>Micrococcales</taxon>
        <taxon>Microbacteriaceae</taxon>
        <taxon>Gryllotalpicola</taxon>
    </lineage>
</organism>
<protein>
    <submittedName>
        <fullName evidence="3">Hydrolase</fullName>
    </submittedName>
</protein>
<dbReference type="PANTHER" id="PTHR43674">
    <property type="entry name" value="NITRILASE C965.09-RELATED"/>
    <property type="match status" value="1"/>
</dbReference>
<dbReference type="SUPFAM" id="SSF56317">
    <property type="entry name" value="Carbon-nitrogen hydrolase"/>
    <property type="match status" value="1"/>
</dbReference>